<evidence type="ECO:0000313" key="6">
    <source>
        <dbReference type="EMBL" id="GBP83138.1"/>
    </source>
</evidence>
<feature type="region of interest" description="Disordered" evidence="5">
    <location>
        <begin position="76"/>
        <end position="113"/>
    </location>
</feature>
<dbReference type="STRING" id="151549.A0A4C1Z5J8"/>
<keyword evidence="4" id="KW-0807">Transducer</keyword>
<dbReference type="GO" id="GO:0038039">
    <property type="term" value="C:G protein-coupled receptor heterodimeric complex"/>
    <property type="evidence" value="ECO:0007669"/>
    <property type="project" value="TreeGrafter"/>
</dbReference>
<dbReference type="InterPro" id="IPR002455">
    <property type="entry name" value="GPCR3_GABA-B"/>
</dbReference>
<dbReference type="OrthoDB" id="411630at2759"/>
<feature type="compositionally biased region" description="Low complexity" evidence="5">
    <location>
        <begin position="94"/>
        <end position="109"/>
    </location>
</feature>
<dbReference type="GO" id="GO:0004965">
    <property type="term" value="F:G protein-coupled GABA receptor activity"/>
    <property type="evidence" value="ECO:0007669"/>
    <property type="project" value="InterPro"/>
</dbReference>
<sequence length="226" mass="24578">MFLFPASCAQWQSRRLSRAVSILGLFELSVGAAPRPEGASELAAARLAVRHVNRRGLLPGYALRLLTNDTKVRHFDHRSGGSDRFSGRKHRTRAAGAARRSPARTSTRIRSAHDGECDPGVGVDRLFHALYGAGRGARVLMLLGSACSEVTETIAKIVPYWNIVQMQKGADAVAYRARATSAAAPRTRRAAHARRAADVECGHAPRSQSVGRPHRFPSKRDESPPN</sequence>
<dbReference type="GO" id="GO:0007214">
    <property type="term" value="P:gamma-aminobutyric acid signaling pathway"/>
    <property type="evidence" value="ECO:0007669"/>
    <property type="project" value="TreeGrafter"/>
</dbReference>
<dbReference type="InterPro" id="IPR028082">
    <property type="entry name" value="Peripla_BP_I"/>
</dbReference>
<evidence type="ECO:0000313" key="7">
    <source>
        <dbReference type="Proteomes" id="UP000299102"/>
    </source>
</evidence>
<feature type="region of interest" description="Disordered" evidence="5">
    <location>
        <begin position="185"/>
        <end position="226"/>
    </location>
</feature>
<comment type="caution">
    <text evidence="6">The sequence shown here is derived from an EMBL/GenBank/DDBJ whole genome shotgun (WGS) entry which is preliminary data.</text>
</comment>
<dbReference type="PANTHER" id="PTHR10519">
    <property type="entry name" value="GABA-B RECEPTOR"/>
    <property type="match status" value="1"/>
</dbReference>
<name>A0A4C1Z5J8_EUMVA</name>
<protein>
    <recommendedName>
        <fullName evidence="8">Receptor ligand binding region domain-containing protein</fullName>
    </recommendedName>
</protein>
<accession>A0A4C1Z5J8</accession>
<evidence type="ECO:0000256" key="5">
    <source>
        <dbReference type="SAM" id="MobiDB-lite"/>
    </source>
</evidence>
<evidence type="ECO:0000256" key="1">
    <source>
        <dbReference type="ARBA" id="ARBA00023040"/>
    </source>
</evidence>
<keyword evidence="7" id="KW-1185">Reference proteome</keyword>
<dbReference type="SUPFAM" id="SSF53822">
    <property type="entry name" value="Periplasmic binding protein-like I"/>
    <property type="match status" value="1"/>
</dbReference>
<dbReference type="PANTHER" id="PTHR10519:SF46">
    <property type="entry name" value="METABOTROPIC GABA-B RECEPTOR SUBTYPE 3, ISOFORM A"/>
    <property type="match status" value="1"/>
</dbReference>
<dbReference type="Proteomes" id="UP000299102">
    <property type="component" value="Unassembled WGS sequence"/>
</dbReference>
<dbReference type="EMBL" id="BGZK01001606">
    <property type="protein sequence ID" value="GBP83138.1"/>
    <property type="molecule type" value="Genomic_DNA"/>
</dbReference>
<dbReference type="AlphaFoldDB" id="A0A4C1Z5J8"/>
<keyword evidence="3" id="KW-0325">Glycoprotein</keyword>
<evidence type="ECO:0000256" key="3">
    <source>
        <dbReference type="ARBA" id="ARBA00023180"/>
    </source>
</evidence>
<keyword evidence="2" id="KW-0675">Receptor</keyword>
<keyword evidence="1" id="KW-0297">G-protein coupled receptor</keyword>
<evidence type="ECO:0008006" key="8">
    <source>
        <dbReference type="Google" id="ProtNLM"/>
    </source>
</evidence>
<evidence type="ECO:0000256" key="2">
    <source>
        <dbReference type="ARBA" id="ARBA00023170"/>
    </source>
</evidence>
<organism evidence="6 7">
    <name type="scientific">Eumeta variegata</name>
    <name type="common">Bagworm moth</name>
    <name type="synonym">Eumeta japonica</name>
    <dbReference type="NCBI Taxonomy" id="151549"/>
    <lineage>
        <taxon>Eukaryota</taxon>
        <taxon>Metazoa</taxon>
        <taxon>Ecdysozoa</taxon>
        <taxon>Arthropoda</taxon>
        <taxon>Hexapoda</taxon>
        <taxon>Insecta</taxon>
        <taxon>Pterygota</taxon>
        <taxon>Neoptera</taxon>
        <taxon>Endopterygota</taxon>
        <taxon>Lepidoptera</taxon>
        <taxon>Glossata</taxon>
        <taxon>Ditrysia</taxon>
        <taxon>Tineoidea</taxon>
        <taxon>Psychidae</taxon>
        <taxon>Oiketicinae</taxon>
        <taxon>Eumeta</taxon>
    </lineage>
</organism>
<proteinExistence type="predicted"/>
<gene>
    <name evidence="6" type="ORF">EVAR_90293_1</name>
</gene>
<evidence type="ECO:0000256" key="4">
    <source>
        <dbReference type="ARBA" id="ARBA00023224"/>
    </source>
</evidence>
<reference evidence="6 7" key="1">
    <citation type="journal article" date="2019" name="Commun. Biol.">
        <title>The bagworm genome reveals a unique fibroin gene that provides high tensile strength.</title>
        <authorList>
            <person name="Kono N."/>
            <person name="Nakamura H."/>
            <person name="Ohtoshi R."/>
            <person name="Tomita M."/>
            <person name="Numata K."/>
            <person name="Arakawa K."/>
        </authorList>
    </citation>
    <scope>NUCLEOTIDE SEQUENCE [LARGE SCALE GENOMIC DNA]</scope>
</reference>
<dbReference type="Gene3D" id="3.40.50.2300">
    <property type="match status" value="1"/>
</dbReference>